<evidence type="ECO:0000256" key="4">
    <source>
        <dbReference type="ARBA" id="ARBA00022833"/>
    </source>
</evidence>
<gene>
    <name evidence="7" type="ORF">S01H1_60848</name>
</gene>
<dbReference type="SUPFAM" id="SSF51735">
    <property type="entry name" value="NAD(P)-binding Rossmann-fold domains"/>
    <property type="match status" value="1"/>
</dbReference>
<name>X0VZX1_9ZZZZ</name>
<feature type="non-terminal residue" evidence="7">
    <location>
        <position position="254"/>
    </location>
</feature>
<organism evidence="7">
    <name type="scientific">marine sediment metagenome</name>
    <dbReference type="NCBI Taxonomy" id="412755"/>
    <lineage>
        <taxon>unclassified sequences</taxon>
        <taxon>metagenomes</taxon>
        <taxon>ecological metagenomes</taxon>
    </lineage>
</organism>
<dbReference type="GO" id="GO:0046872">
    <property type="term" value="F:metal ion binding"/>
    <property type="evidence" value="ECO:0007669"/>
    <property type="project" value="UniProtKB-KW"/>
</dbReference>
<dbReference type="PANTHER" id="PTHR43350">
    <property type="entry name" value="NAD-DEPENDENT ALCOHOL DEHYDROGENASE"/>
    <property type="match status" value="1"/>
</dbReference>
<dbReference type="EMBL" id="BARS01039865">
    <property type="protein sequence ID" value="GAG23850.1"/>
    <property type="molecule type" value="Genomic_DNA"/>
</dbReference>
<comment type="caution">
    <text evidence="7">The sequence shown here is derived from an EMBL/GenBank/DDBJ whole genome shotgun (WGS) entry which is preliminary data.</text>
</comment>
<reference evidence="7" key="1">
    <citation type="journal article" date="2014" name="Front. Microbiol.">
        <title>High frequency of phylogenetically diverse reductive dehalogenase-homologous genes in deep subseafloor sedimentary metagenomes.</title>
        <authorList>
            <person name="Kawai M."/>
            <person name="Futagami T."/>
            <person name="Toyoda A."/>
            <person name="Takaki Y."/>
            <person name="Nishi S."/>
            <person name="Hori S."/>
            <person name="Arai W."/>
            <person name="Tsubouchi T."/>
            <person name="Morono Y."/>
            <person name="Uchiyama I."/>
            <person name="Ito T."/>
            <person name="Fujiyama A."/>
            <person name="Inagaki F."/>
            <person name="Takami H."/>
        </authorList>
    </citation>
    <scope>NUCLEOTIDE SEQUENCE</scope>
    <source>
        <strain evidence="7">Expedition CK06-06</strain>
    </source>
</reference>
<dbReference type="AlphaFoldDB" id="X0VZX1"/>
<feature type="non-terminal residue" evidence="7">
    <location>
        <position position="1"/>
    </location>
</feature>
<evidence type="ECO:0000256" key="2">
    <source>
        <dbReference type="ARBA" id="ARBA00008072"/>
    </source>
</evidence>
<keyword evidence="5" id="KW-0560">Oxidoreductase</keyword>
<evidence type="ECO:0000259" key="6">
    <source>
        <dbReference type="Pfam" id="PF01408"/>
    </source>
</evidence>
<evidence type="ECO:0000256" key="5">
    <source>
        <dbReference type="ARBA" id="ARBA00023002"/>
    </source>
</evidence>
<keyword evidence="3" id="KW-0479">Metal-binding</keyword>
<accession>X0VZX1</accession>
<feature type="domain" description="Gfo/Idh/MocA-like oxidoreductase N-terminal" evidence="6">
    <location>
        <begin position="163"/>
        <end position="254"/>
    </location>
</feature>
<protein>
    <recommendedName>
        <fullName evidence="6">Gfo/Idh/MocA-like oxidoreductase N-terminal domain-containing protein</fullName>
    </recommendedName>
</protein>
<dbReference type="Gene3D" id="3.40.50.720">
    <property type="entry name" value="NAD(P)-binding Rossmann-like Domain"/>
    <property type="match status" value="1"/>
</dbReference>
<evidence type="ECO:0000313" key="7">
    <source>
        <dbReference type="EMBL" id="GAG23850.1"/>
    </source>
</evidence>
<dbReference type="GO" id="GO:0000166">
    <property type="term" value="F:nucleotide binding"/>
    <property type="evidence" value="ECO:0007669"/>
    <property type="project" value="InterPro"/>
</dbReference>
<dbReference type="GO" id="GO:0016491">
    <property type="term" value="F:oxidoreductase activity"/>
    <property type="evidence" value="ECO:0007669"/>
    <property type="project" value="UniProtKB-KW"/>
</dbReference>
<dbReference type="PANTHER" id="PTHR43350:SF19">
    <property type="entry name" value="D-GULOSIDE 3-DEHYDROGENASE"/>
    <property type="match status" value="1"/>
</dbReference>
<evidence type="ECO:0000256" key="3">
    <source>
        <dbReference type="ARBA" id="ARBA00022723"/>
    </source>
</evidence>
<comment type="cofactor">
    <cofactor evidence="1">
        <name>Zn(2+)</name>
        <dbReference type="ChEBI" id="CHEBI:29105"/>
    </cofactor>
</comment>
<comment type="similarity">
    <text evidence="2">Belongs to the zinc-containing alcohol dehydrogenase family.</text>
</comment>
<proteinExistence type="inferred from homology"/>
<dbReference type="InterPro" id="IPR036291">
    <property type="entry name" value="NAD(P)-bd_dom_sf"/>
</dbReference>
<sequence>TQGYGADFALVTAASDSSAPIQLAAELCRMKGRVAVVGVTAMDLDRRSFYEKELELRMSMSYGPGRYDRRYEELGLDYPISYVRWTENRNLQAFLALAASGAVDPGSLDTQALDFAAALQSYEELARGKRTGLAIVFRYDPAAEPQRVLPLAPRPRKASGEVGIAFVGAGNYAKSVLLPGVDRCQAIRKLHVVTATGASAMHTAEKFGYASCGTDPAAVFDDPDVDLVFITTQHNTHAALAEAALRAGKAVWLE</sequence>
<keyword evidence="4" id="KW-0862">Zinc</keyword>
<evidence type="ECO:0000256" key="1">
    <source>
        <dbReference type="ARBA" id="ARBA00001947"/>
    </source>
</evidence>
<dbReference type="Pfam" id="PF01408">
    <property type="entry name" value="GFO_IDH_MocA"/>
    <property type="match status" value="1"/>
</dbReference>
<dbReference type="InterPro" id="IPR000683">
    <property type="entry name" value="Gfo/Idh/MocA-like_OxRdtase_N"/>
</dbReference>